<reference evidence="2 3" key="1">
    <citation type="submission" date="2020-04" db="EMBL/GenBank/DDBJ databases">
        <authorList>
            <person name="Zhang R."/>
            <person name="Schippers A."/>
        </authorList>
    </citation>
    <scope>NUCLEOTIDE SEQUENCE [LARGE SCALE GENOMIC DNA]</scope>
    <source>
        <strain evidence="2 3">DSM 109850</strain>
    </source>
</reference>
<dbReference type="Proteomes" id="UP000533476">
    <property type="component" value="Unassembled WGS sequence"/>
</dbReference>
<dbReference type="AlphaFoldDB" id="A0A7Y0L1N4"/>
<dbReference type="CDD" id="cd04301">
    <property type="entry name" value="NAT_SF"/>
    <property type="match status" value="1"/>
</dbReference>
<keyword evidence="2" id="KW-0808">Transferase</keyword>
<dbReference type="GO" id="GO:0016747">
    <property type="term" value="F:acyltransferase activity, transferring groups other than amino-acyl groups"/>
    <property type="evidence" value="ECO:0007669"/>
    <property type="project" value="InterPro"/>
</dbReference>
<protein>
    <submittedName>
        <fullName evidence="2">GNAT family N-acetyltransferase</fullName>
    </submittedName>
</protein>
<dbReference type="PANTHER" id="PTHR43792">
    <property type="entry name" value="GNAT FAMILY, PUTATIVE (AFU_ORTHOLOGUE AFUA_3G00765)-RELATED-RELATED"/>
    <property type="match status" value="1"/>
</dbReference>
<dbReference type="InterPro" id="IPR051531">
    <property type="entry name" value="N-acetyltransferase"/>
</dbReference>
<evidence type="ECO:0000313" key="2">
    <source>
        <dbReference type="EMBL" id="NMP21651.1"/>
    </source>
</evidence>
<accession>A0A7Y0L1N4</accession>
<evidence type="ECO:0000259" key="1">
    <source>
        <dbReference type="PROSITE" id="PS51186"/>
    </source>
</evidence>
<dbReference type="InterPro" id="IPR016181">
    <property type="entry name" value="Acyl_CoA_acyltransferase"/>
</dbReference>
<name>A0A7Y0L1N4_9FIRM</name>
<gene>
    <name evidence="2" type="ORF">HIJ39_04685</name>
</gene>
<dbReference type="PANTHER" id="PTHR43792:SF13">
    <property type="entry name" value="ACETYLTRANSFERASE"/>
    <property type="match status" value="1"/>
</dbReference>
<dbReference type="Gene3D" id="3.40.630.30">
    <property type="match status" value="1"/>
</dbReference>
<evidence type="ECO:0000313" key="3">
    <source>
        <dbReference type="Proteomes" id="UP000533476"/>
    </source>
</evidence>
<dbReference type="EMBL" id="JABBVZ010000010">
    <property type="protein sequence ID" value="NMP21651.1"/>
    <property type="molecule type" value="Genomic_DNA"/>
</dbReference>
<dbReference type="RefSeq" id="WP_169097215.1">
    <property type="nucleotide sequence ID" value="NZ_JABBVZ010000010.1"/>
</dbReference>
<keyword evidence="3" id="KW-1185">Reference proteome</keyword>
<proteinExistence type="predicted"/>
<dbReference type="InterPro" id="IPR000182">
    <property type="entry name" value="GNAT_dom"/>
</dbReference>
<organism evidence="2 3">
    <name type="scientific">Sulfobacillus harzensis</name>
    <dbReference type="NCBI Taxonomy" id="2729629"/>
    <lineage>
        <taxon>Bacteria</taxon>
        <taxon>Bacillati</taxon>
        <taxon>Bacillota</taxon>
        <taxon>Clostridia</taxon>
        <taxon>Eubacteriales</taxon>
        <taxon>Clostridiales Family XVII. Incertae Sedis</taxon>
        <taxon>Sulfobacillus</taxon>
    </lineage>
</organism>
<dbReference type="PROSITE" id="PS51186">
    <property type="entry name" value="GNAT"/>
    <property type="match status" value="1"/>
</dbReference>
<comment type="caution">
    <text evidence="2">The sequence shown here is derived from an EMBL/GenBank/DDBJ whole genome shotgun (WGS) entry which is preliminary data.</text>
</comment>
<feature type="domain" description="N-acetyltransferase" evidence="1">
    <location>
        <begin position="9"/>
        <end position="168"/>
    </location>
</feature>
<sequence>MPQLRTERLSMVSWTQELVDAALDNPSRLEALLGATIAKGFPNDPVRRFVLPTTRVRLQHNPADGEWSGMIIHVEDNVVIGSMGFKSPPNENGLVEMGYDIVPSYRGQGYATEMARALVNWAQQQSSVHHLTAECLSDNWASIRVLEKLGMQRIEEHGTIIYWEFPIPEQD</sequence>
<dbReference type="SUPFAM" id="SSF55729">
    <property type="entry name" value="Acyl-CoA N-acyltransferases (Nat)"/>
    <property type="match status" value="1"/>
</dbReference>
<dbReference type="Pfam" id="PF13302">
    <property type="entry name" value="Acetyltransf_3"/>
    <property type="match status" value="1"/>
</dbReference>